<keyword evidence="2" id="KW-1185">Reference proteome</keyword>
<dbReference type="EMBL" id="JACCEW010000002">
    <property type="protein sequence ID" value="NYT36954.1"/>
    <property type="molecule type" value="Genomic_DNA"/>
</dbReference>
<protein>
    <submittedName>
        <fullName evidence="1">Uncharacterized protein</fullName>
    </submittedName>
</protein>
<proteinExistence type="predicted"/>
<name>A0A853F8H9_9BURK</name>
<evidence type="ECO:0000313" key="1">
    <source>
        <dbReference type="EMBL" id="NYT36954.1"/>
    </source>
</evidence>
<sequence>MARKAARKITQIAATVATPNQIPMALALANDGTVWKIRLSLVESDAPATKEWVQLPDLPEALNAAGEAQDL</sequence>
<evidence type="ECO:0000313" key="2">
    <source>
        <dbReference type="Proteomes" id="UP000580517"/>
    </source>
</evidence>
<dbReference type="Proteomes" id="UP000580517">
    <property type="component" value="Unassembled WGS sequence"/>
</dbReference>
<comment type="caution">
    <text evidence="1">The sequence shown here is derived from an EMBL/GenBank/DDBJ whole genome shotgun (WGS) entry which is preliminary data.</text>
</comment>
<dbReference type="RefSeq" id="WP_167668887.1">
    <property type="nucleotide sequence ID" value="NZ_JACCEW010000002.1"/>
</dbReference>
<organism evidence="1 2">
    <name type="scientific">Allopusillimonas soli</name>
    <dbReference type="NCBI Taxonomy" id="659016"/>
    <lineage>
        <taxon>Bacteria</taxon>
        <taxon>Pseudomonadati</taxon>
        <taxon>Pseudomonadota</taxon>
        <taxon>Betaproteobacteria</taxon>
        <taxon>Burkholderiales</taxon>
        <taxon>Alcaligenaceae</taxon>
        <taxon>Allopusillimonas</taxon>
    </lineage>
</organism>
<gene>
    <name evidence="1" type="ORF">H0A68_08725</name>
</gene>
<accession>A0A853F8H9</accession>
<reference evidence="1 2" key="1">
    <citation type="submission" date="2020-07" db="EMBL/GenBank/DDBJ databases">
        <title>Taxonomic revisions and descriptions of new bacterial species based on genomic comparisons in the high-G+C-content subgroup of the family Alcaligenaceae.</title>
        <authorList>
            <person name="Szabo A."/>
            <person name="Felfoldi T."/>
        </authorList>
    </citation>
    <scope>NUCLEOTIDE SEQUENCE [LARGE SCALE GENOMIC DNA]</scope>
    <source>
        <strain evidence="1 2">DSM 25264</strain>
    </source>
</reference>
<dbReference type="AlphaFoldDB" id="A0A853F8H9"/>